<comment type="caution">
    <text evidence="3">The sequence shown here is derived from an EMBL/GenBank/DDBJ whole genome shotgun (WGS) entry which is preliminary data.</text>
</comment>
<dbReference type="EMBL" id="JAVDQA010000004">
    <property type="protein sequence ID" value="MDR6301066.1"/>
    <property type="molecule type" value="Genomic_DNA"/>
</dbReference>
<accession>A0ABU1K625</accession>
<name>A0ABU1K625_9FLAO</name>
<dbReference type="PROSITE" id="PS50268">
    <property type="entry name" value="CADHERIN_2"/>
    <property type="match status" value="1"/>
</dbReference>
<dbReference type="PROSITE" id="PS51257">
    <property type="entry name" value="PROKAR_LIPOPROTEIN"/>
    <property type="match status" value="1"/>
</dbReference>
<organism evidence="3 4">
    <name type="scientific">Mesonia maritima</name>
    <dbReference type="NCBI Taxonomy" id="1793873"/>
    <lineage>
        <taxon>Bacteria</taxon>
        <taxon>Pseudomonadati</taxon>
        <taxon>Bacteroidota</taxon>
        <taxon>Flavobacteriia</taxon>
        <taxon>Flavobacteriales</taxon>
        <taxon>Flavobacteriaceae</taxon>
        <taxon>Mesonia</taxon>
    </lineage>
</organism>
<dbReference type="InterPro" id="IPR015919">
    <property type="entry name" value="Cadherin-like_sf"/>
</dbReference>
<evidence type="ECO:0000259" key="2">
    <source>
        <dbReference type="PROSITE" id="PS50268"/>
    </source>
</evidence>
<evidence type="ECO:0000313" key="4">
    <source>
        <dbReference type="Proteomes" id="UP001257659"/>
    </source>
</evidence>
<dbReference type="SMART" id="SM00112">
    <property type="entry name" value="CA"/>
    <property type="match status" value="1"/>
</dbReference>
<keyword evidence="4" id="KW-1185">Reference proteome</keyword>
<dbReference type="Gene3D" id="2.60.40.60">
    <property type="entry name" value="Cadherins"/>
    <property type="match status" value="1"/>
</dbReference>
<dbReference type="RefSeq" id="WP_309728086.1">
    <property type="nucleotide sequence ID" value="NZ_JAVDQA010000004.1"/>
</dbReference>
<evidence type="ECO:0000256" key="1">
    <source>
        <dbReference type="SAM" id="SignalP"/>
    </source>
</evidence>
<dbReference type="InterPro" id="IPR002126">
    <property type="entry name" value="Cadherin-like_dom"/>
</dbReference>
<dbReference type="Proteomes" id="UP001257659">
    <property type="component" value="Unassembled WGS sequence"/>
</dbReference>
<feature type="chain" id="PRO_5046355171" description="Cadherin domain-containing protein" evidence="1">
    <location>
        <begin position="22"/>
        <end position="397"/>
    </location>
</feature>
<reference evidence="3 4" key="1">
    <citation type="submission" date="2023-07" db="EMBL/GenBank/DDBJ databases">
        <title>Genomic Encyclopedia of Type Strains, Phase IV (KMG-IV): sequencing the most valuable type-strain genomes for metagenomic binning, comparative biology and taxonomic classification.</title>
        <authorList>
            <person name="Goeker M."/>
        </authorList>
    </citation>
    <scope>NUCLEOTIDE SEQUENCE [LARGE SCALE GENOMIC DNA]</scope>
    <source>
        <strain evidence="3 4">DSM 102814</strain>
    </source>
</reference>
<gene>
    <name evidence="3" type="ORF">GGR31_001713</name>
</gene>
<dbReference type="CDD" id="cd11304">
    <property type="entry name" value="Cadherin_repeat"/>
    <property type="match status" value="1"/>
</dbReference>
<dbReference type="SUPFAM" id="SSF49313">
    <property type="entry name" value="Cadherin-like"/>
    <property type="match status" value="1"/>
</dbReference>
<protein>
    <recommendedName>
        <fullName evidence="2">Cadherin domain-containing protein</fullName>
    </recommendedName>
</protein>
<evidence type="ECO:0000313" key="3">
    <source>
        <dbReference type="EMBL" id="MDR6301066.1"/>
    </source>
</evidence>
<sequence>MKKIKILCLAFLVAFISCTESDDTSDPVSNSITVNVSDFSTTINENPAPNTTLGTLTATTNQGSLTFTVTSQTPANAIEINSSTGEITVLDETLFDFETNPVISGIIKVENSGVSDNANFTITLNDVNENTTTSLKSVTIKRFDNNDNEIHSVKYTFQNDLLIEVKISSNGSVDSALAETYSNGLVKKMKTYLLAETEYFYDNDNRLIKAILTGQDGPIVHEFNYNGDEIEFIGRLFGGGNPSVHYLKLNSDNLIYKELVPGSNDQTFVSTINYQNGNPLTVDMASGTLDEYQYSSQQGSDAYNFYQYIFGEHWKNNLLLESDEFSNLNYRDNVVNYISDNYITQFKRTYSDGSFFGYNITYDFDANSMLTKETRDYFGDPEYNYNPKKVEVLYEYH</sequence>
<feature type="domain" description="Cadherin" evidence="2">
    <location>
        <begin position="35"/>
        <end position="143"/>
    </location>
</feature>
<feature type="signal peptide" evidence="1">
    <location>
        <begin position="1"/>
        <end position="21"/>
    </location>
</feature>
<keyword evidence="1" id="KW-0732">Signal</keyword>
<proteinExistence type="predicted"/>